<dbReference type="PANTHER" id="PTHR47966:SF45">
    <property type="entry name" value="PEPTIDASE A1 DOMAIN-CONTAINING PROTEIN"/>
    <property type="match status" value="1"/>
</dbReference>
<keyword evidence="4" id="KW-1185">Reference proteome</keyword>
<dbReference type="GO" id="GO:0004190">
    <property type="term" value="F:aspartic-type endopeptidase activity"/>
    <property type="evidence" value="ECO:0007669"/>
    <property type="project" value="InterPro"/>
</dbReference>
<dbReference type="PROSITE" id="PS51767">
    <property type="entry name" value="PEPTIDASE_A1"/>
    <property type="match status" value="1"/>
</dbReference>
<evidence type="ECO:0000256" key="1">
    <source>
        <dbReference type="ARBA" id="ARBA00007447"/>
    </source>
</evidence>
<dbReference type="AlphaFoldDB" id="A0A811KYT1"/>
<accession>A0A811KYT1</accession>
<proteinExistence type="inferred from homology"/>
<protein>
    <recommendedName>
        <fullName evidence="2">Peptidase A1 domain-containing protein</fullName>
    </recommendedName>
</protein>
<feature type="domain" description="Peptidase A1" evidence="2">
    <location>
        <begin position="2"/>
        <end position="188"/>
    </location>
</feature>
<dbReference type="Gene3D" id="2.40.70.10">
    <property type="entry name" value="Acid Proteases"/>
    <property type="match status" value="1"/>
</dbReference>
<dbReference type="Pfam" id="PF00026">
    <property type="entry name" value="Asp"/>
    <property type="match status" value="1"/>
</dbReference>
<dbReference type="InterPro" id="IPR033121">
    <property type="entry name" value="PEPTIDASE_A1"/>
</dbReference>
<comment type="caution">
    <text evidence="3">The sequence shown here is derived from an EMBL/GenBank/DDBJ whole genome shotgun (WGS) entry which is preliminary data.</text>
</comment>
<dbReference type="PRINTS" id="PR00792">
    <property type="entry name" value="PEPSIN"/>
</dbReference>
<dbReference type="Proteomes" id="UP000783686">
    <property type="component" value="Unassembled WGS sequence"/>
</dbReference>
<dbReference type="GO" id="GO:0005764">
    <property type="term" value="C:lysosome"/>
    <property type="evidence" value="ECO:0007669"/>
    <property type="project" value="TreeGrafter"/>
</dbReference>
<comment type="similarity">
    <text evidence="1">Belongs to the peptidase A1 family.</text>
</comment>
<dbReference type="InterPro" id="IPR001461">
    <property type="entry name" value="Aspartic_peptidase_A1"/>
</dbReference>
<dbReference type="Proteomes" id="UP000614601">
    <property type="component" value="Unassembled WGS sequence"/>
</dbReference>
<name>A0A811KYT1_9BILA</name>
<dbReference type="GO" id="GO:0006508">
    <property type="term" value="P:proteolysis"/>
    <property type="evidence" value="ECO:0007669"/>
    <property type="project" value="InterPro"/>
</dbReference>
<dbReference type="OrthoDB" id="771136at2759"/>
<dbReference type="InterPro" id="IPR021109">
    <property type="entry name" value="Peptidase_aspartic_dom_sf"/>
</dbReference>
<dbReference type="PANTHER" id="PTHR47966">
    <property type="entry name" value="BETA-SITE APP-CLEAVING ENZYME, ISOFORM A-RELATED"/>
    <property type="match status" value="1"/>
</dbReference>
<organism evidence="3 4">
    <name type="scientific">Bursaphelenchus okinawaensis</name>
    <dbReference type="NCBI Taxonomy" id="465554"/>
    <lineage>
        <taxon>Eukaryota</taxon>
        <taxon>Metazoa</taxon>
        <taxon>Ecdysozoa</taxon>
        <taxon>Nematoda</taxon>
        <taxon>Chromadorea</taxon>
        <taxon>Rhabditida</taxon>
        <taxon>Tylenchina</taxon>
        <taxon>Tylenchomorpha</taxon>
        <taxon>Aphelenchoidea</taxon>
        <taxon>Aphelenchoididae</taxon>
        <taxon>Bursaphelenchus</taxon>
    </lineage>
</organism>
<dbReference type="SUPFAM" id="SSF50630">
    <property type="entry name" value="Acid proteases"/>
    <property type="match status" value="1"/>
</dbReference>
<dbReference type="EMBL" id="CAJFDH010000004">
    <property type="protein sequence ID" value="CAD5221015.1"/>
    <property type="molecule type" value="Genomic_DNA"/>
</dbReference>
<dbReference type="EMBL" id="CAJFCW020000004">
    <property type="protein sequence ID" value="CAG9114450.1"/>
    <property type="molecule type" value="Genomic_DNA"/>
</dbReference>
<reference evidence="3" key="1">
    <citation type="submission" date="2020-09" db="EMBL/GenBank/DDBJ databases">
        <authorList>
            <person name="Kikuchi T."/>
        </authorList>
    </citation>
    <scope>NUCLEOTIDE SEQUENCE</scope>
    <source>
        <strain evidence="3">SH1</strain>
    </source>
</reference>
<sequence length="188" mass="20933">MYVGYISIGTPSQRFKTIFDTGSSALWVPKEGCRSQGPLVEYCASGRELYDPVASRTHQETNQAFGITYSTGSVKGHWYKDVFAFGDPKNSQLKFKKLVQFGAGEQMTFSDISILGLPSMETHDDMSIFHEAVREGLMDEPIFTTYLAKCAQTQCENGGVITFGKEDTLNCGDVIDWVDVWPEILSIK</sequence>
<dbReference type="CDD" id="cd05471">
    <property type="entry name" value="pepsin_like"/>
    <property type="match status" value="1"/>
</dbReference>
<evidence type="ECO:0000313" key="4">
    <source>
        <dbReference type="Proteomes" id="UP000614601"/>
    </source>
</evidence>
<evidence type="ECO:0000313" key="3">
    <source>
        <dbReference type="EMBL" id="CAD5221015.1"/>
    </source>
</evidence>
<gene>
    <name evidence="3" type="ORF">BOKJ2_LOCUS9233</name>
</gene>
<evidence type="ECO:0000259" key="2">
    <source>
        <dbReference type="PROSITE" id="PS51767"/>
    </source>
</evidence>
<dbReference type="InterPro" id="IPR034164">
    <property type="entry name" value="Pepsin-like_dom"/>
</dbReference>